<reference evidence="1 2" key="1">
    <citation type="submission" date="2019-05" db="EMBL/GenBank/DDBJ databases">
        <title>Panacibacter sp. strain 17mud1-8 Genome sequencing and assembly.</title>
        <authorList>
            <person name="Chhetri G."/>
        </authorList>
    </citation>
    <scope>NUCLEOTIDE SEQUENCE [LARGE SCALE GENOMIC DNA]</scope>
    <source>
        <strain evidence="1 2">17mud1-8</strain>
    </source>
</reference>
<dbReference type="AlphaFoldDB" id="A0A4U3L3X3"/>
<dbReference type="Gene3D" id="2.180.10.10">
    <property type="entry name" value="RHS repeat-associated core"/>
    <property type="match status" value="1"/>
</dbReference>
<dbReference type="PROSITE" id="PS51257">
    <property type="entry name" value="PROKAR_LIPOPROTEIN"/>
    <property type="match status" value="1"/>
</dbReference>
<dbReference type="OrthoDB" id="680586at2"/>
<dbReference type="Proteomes" id="UP000305848">
    <property type="component" value="Unassembled WGS sequence"/>
</dbReference>
<sequence>MNWIKGVLLQVLFVGCLNAAYSQYYYNDIVATKQAAQQYQALKANHISHVTAKSFESDNQPTENFQLEQTISPDANTVTVNASYPSTGNLLTVNTYKNGKLVSTQDSSANVLTTTAYTYNGAGDIASITTETIDTFMNSHSTEVHLWQYNSNGQPAQMLKIKDGSDTTLVVFTYDNGNVAQETWKRKGRTVENYYYYYNANNQLTDIVRYNYRVKKMLPDFLYDYDANGRVIKMMQVPAGRSDYMIWQYIYNDNGLKEKELLYNKQQQLVGKIEYQYQ</sequence>
<name>A0A4U3L3X3_9BACT</name>
<gene>
    <name evidence="1" type="ORF">FC093_11670</name>
</gene>
<comment type="caution">
    <text evidence="1">The sequence shown here is derived from an EMBL/GenBank/DDBJ whole genome shotgun (WGS) entry which is preliminary data.</text>
</comment>
<keyword evidence="2" id="KW-1185">Reference proteome</keyword>
<evidence type="ECO:0000313" key="2">
    <source>
        <dbReference type="Proteomes" id="UP000305848"/>
    </source>
</evidence>
<protein>
    <recommendedName>
        <fullName evidence="3">YD repeat-containing protein</fullName>
    </recommendedName>
</protein>
<proteinExistence type="predicted"/>
<evidence type="ECO:0000313" key="1">
    <source>
        <dbReference type="EMBL" id="TKK68286.1"/>
    </source>
</evidence>
<accession>A0A4U3L3X3</accession>
<organism evidence="1 2">
    <name type="scientific">Ilyomonas limi</name>
    <dbReference type="NCBI Taxonomy" id="2575867"/>
    <lineage>
        <taxon>Bacteria</taxon>
        <taxon>Pseudomonadati</taxon>
        <taxon>Bacteroidota</taxon>
        <taxon>Chitinophagia</taxon>
        <taxon>Chitinophagales</taxon>
        <taxon>Chitinophagaceae</taxon>
        <taxon>Ilyomonas</taxon>
    </lineage>
</organism>
<evidence type="ECO:0008006" key="3">
    <source>
        <dbReference type="Google" id="ProtNLM"/>
    </source>
</evidence>
<dbReference type="RefSeq" id="WP_137261965.1">
    <property type="nucleotide sequence ID" value="NZ_SZQL01000008.1"/>
</dbReference>
<dbReference type="EMBL" id="SZQL01000008">
    <property type="protein sequence ID" value="TKK68286.1"/>
    <property type="molecule type" value="Genomic_DNA"/>
</dbReference>